<feature type="signal peptide" evidence="6">
    <location>
        <begin position="1"/>
        <end position="22"/>
    </location>
</feature>
<dbReference type="EMBL" id="OZ034814">
    <property type="protein sequence ID" value="CAL1360515.1"/>
    <property type="molecule type" value="Genomic_DNA"/>
</dbReference>
<name>A0AAV2CXG0_9ROSI</name>
<keyword evidence="8" id="KW-1185">Reference proteome</keyword>
<evidence type="ECO:0000313" key="7">
    <source>
        <dbReference type="EMBL" id="CAL1360515.1"/>
    </source>
</evidence>
<evidence type="ECO:0000256" key="3">
    <source>
        <dbReference type="ARBA" id="ARBA00022471"/>
    </source>
</evidence>
<feature type="chain" id="PRO_5043108173" description="S-protein homolog" evidence="6">
    <location>
        <begin position="23"/>
        <end position="128"/>
    </location>
</feature>
<comment type="subcellular location">
    <subcellularLocation>
        <location evidence="1 6">Secreted</location>
    </subcellularLocation>
</comment>
<evidence type="ECO:0000256" key="1">
    <source>
        <dbReference type="ARBA" id="ARBA00004613"/>
    </source>
</evidence>
<reference evidence="7 8" key="1">
    <citation type="submission" date="2024-04" db="EMBL/GenBank/DDBJ databases">
        <authorList>
            <person name="Fracassetti M."/>
        </authorList>
    </citation>
    <scope>NUCLEOTIDE SEQUENCE [LARGE SCALE GENOMIC DNA]</scope>
</reference>
<keyword evidence="5 6" id="KW-0732">Signal</keyword>
<evidence type="ECO:0000313" key="8">
    <source>
        <dbReference type="Proteomes" id="UP001497516"/>
    </source>
</evidence>
<dbReference type="PANTHER" id="PTHR31232:SF156">
    <property type="entry name" value="PLANT SELF-INCOMPATIBILITY PROTEIN S1 FAMILY-RELATED"/>
    <property type="match status" value="1"/>
</dbReference>
<gene>
    <name evidence="7" type="ORF">LTRI10_LOCUS7949</name>
</gene>
<dbReference type="InterPro" id="IPR010264">
    <property type="entry name" value="Self-incomp_S1"/>
</dbReference>
<dbReference type="AlphaFoldDB" id="A0AAV2CXG0"/>
<keyword evidence="3 6" id="KW-0713">Self-incompatibility</keyword>
<dbReference type="GO" id="GO:0005576">
    <property type="term" value="C:extracellular region"/>
    <property type="evidence" value="ECO:0007669"/>
    <property type="project" value="UniProtKB-SubCell"/>
</dbReference>
<dbReference type="PANTHER" id="PTHR31232">
    <property type="match status" value="1"/>
</dbReference>
<keyword evidence="4 6" id="KW-0964">Secreted</keyword>
<dbReference type="Proteomes" id="UP001497516">
    <property type="component" value="Chromosome 10"/>
</dbReference>
<evidence type="ECO:0000256" key="4">
    <source>
        <dbReference type="ARBA" id="ARBA00022525"/>
    </source>
</evidence>
<organism evidence="7 8">
    <name type="scientific">Linum trigynum</name>
    <dbReference type="NCBI Taxonomy" id="586398"/>
    <lineage>
        <taxon>Eukaryota</taxon>
        <taxon>Viridiplantae</taxon>
        <taxon>Streptophyta</taxon>
        <taxon>Embryophyta</taxon>
        <taxon>Tracheophyta</taxon>
        <taxon>Spermatophyta</taxon>
        <taxon>Magnoliopsida</taxon>
        <taxon>eudicotyledons</taxon>
        <taxon>Gunneridae</taxon>
        <taxon>Pentapetalae</taxon>
        <taxon>rosids</taxon>
        <taxon>fabids</taxon>
        <taxon>Malpighiales</taxon>
        <taxon>Linaceae</taxon>
        <taxon>Linum</taxon>
    </lineage>
</organism>
<dbReference type="Pfam" id="PF05938">
    <property type="entry name" value="Self-incomp_S1"/>
    <property type="match status" value="1"/>
</dbReference>
<sequence>MILKAVLTAFFLATVPVQDSTADSIKVRIHVTNKLSSKILIVHCWSGDDDLRAHAVEIDEDFDWSFEPNGLGTTLFWCNLAVEGRRLSFVAYDQGSDEAKVHYWVAYDDGLYGKVTSTDGESFMGKWK</sequence>
<evidence type="ECO:0000256" key="6">
    <source>
        <dbReference type="RuleBase" id="RU367044"/>
    </source>
</evidence>
<protein>
    <recommendedName>
        <fullName evidence="6">S-protein homolog</fullName>
    </recommendedName>
</protein>
<accession>A0AAV2CXG0</accession>
<comment type="similarity">
    <text evidence="2 6">Belongs to the plant self-incompatibility (S1) protein family.</text>
</comment>
<evidence type="ECO:0000256" key="5">
    <source>
        <dbReference type="ARBA" id="ARBA00022729"/>
    </source>
</evidence>
<dbReference type="GO" id="GO:0060320">
    <property type="term" value="P:rejection of self pollen"/>
    <property type="evidence" value="ECO:0007669"/>
    <property type="project" value="UniProtKB-KW"/>
</dbReference>
<evidence type="ECO:0000256" key="2">
    <source>
        <dbReference type="ARBA" id="ARBA00005581"/>
    </source>
</evidence>
<proteinExistence type="inferred from homology"/>